<feature type="binding site" evidence="9">
    <location>
        <begin position="147"/>
        <end position="150"/>
    </location>
    <ligand>
        <name>ATP</name>
        <dbReference type="ChEBI" id="CHEBI:30616"/>
    </ligand>
</feature>
<dbReference type="Pfam" id="PF02569">
    <property type="entry name" value="Pantoate_ligase"/>
    <property type="match status" value="1"/>
</dbReference>
<keyword evidence="3 9" id="KW-0963">Cytoplasm</keyword>
<evidence type="ECO:0000256" key="5">
    <source>
        <dbReference type="ARBA" id="ARBA00022655"/>
    </source>
</evidence>
<protein>
    <recommendedName>
        <fullName evidence="9">Pantothenate synthetase</fullName>
        <shortName evidence="9">PS</shortName>
        <ecNumber evidence="9">6.3.2.1</ecNumber>
    </recommendedName>
    <alternativeName>
        <fullName evidence="9">Pantoate--beta-alanine ligase</fullName>
    </alternativeName>
    <alternativeName>
        <fullName evidence="9">Pantoate-activating enzyme</fullName>
    </alternativeName>
</protein>
<feature type="binding site" evidence="9">
    <location>
        <begin position="184"/>
        <end position="187"/>
    </location>
    <ligand>
        <name>ATP</name>
        <dbReference type="ChEBI" id="CHEBI:30616"/>
    </ligand>
</feature>
<evidence type="ECO:0000256" key="7">
    <source>
        <dbReference type="ARBA" id="ARBA00022840"/>
    </source>
</evidence>
<keyword evidence="6 9" id="KW-0547">Nucleotide-binding</keyword>
<evidence type="ECO:0000313" key="10">
    <source>
        <dbReference type="EMBL" id="MBM7713610.1"/>
    </source>
</evidence>
<feature type="binding site" evidence="9">
    <location>
        <position position="61"/>
    </location>
    <ligand>
        <name>(R)-pantoate</name>
        <dbReference type="ChEBI" id="CHEBI:15980"/>
    </ligand>
</feature>
<dbReference type="InterPro" id="IPR042176">
    <property type="entry name" value="Pantoate_ligase_C"/>
</dbReference>
<dbReference type="CDD" id="cd00560">
    <property type="entry name" value="PanC"/>
    <property type="match status" value="1"/>
</dbReference>
<feature type="binding site" evidence="9">
    <location>
        <begin position="30"/>
        <end position="37"/>
    </location>
    <ligand>
        <name>ATP</name>
        <dbReference type="ChEBI" id="CHEBI:30616"/>
    </ligand>
</feature>
<comment type="similarity">
    <text evidence="2 9">Belongs to the pantothenate synthetase family.</text>
</comment>
<comment type="pathway">
    <text evidence="1 9">Cofactor biosynthesis; (R)-pantothenate biosynthesis; (R)-pantothenate from (R)-pantoate and beta-alanine: step 1/1.</text>
</comment>
<comment type="catalytic activity">
    <reaction evidence="8 9">
        <text>(R)-pantoate + beta-alanine + ATP = (R)-pantothenate + AMP + diphosphate + H(+)</text>
        <dbReference type="Rhea" id="RHEA:10912"/>
        <dbReference type="ChEBI" id="CHEBI:15378"/>
        <dbReference type="ChEBI" id="CHEBI:15980"/>
        <dbReference type="ChEBI" id="CHEBI:29032"/>
        <dbReference type="ChEBI" id="CHEBI:30616"/>
        <dbReference type="ChEBI" id="CHEBI:33019"/>
        <dbReference type="ChEBI" id="CHEBI:57966"/>
        <dbReference type="ChEBI" id="CHEBI:456215"/>
        <dbReference type="EC" id="6.3.2.1"/>
    </reaction>
</comment>
<dbReference type="RefSeq" id="WP_077113334.1">
    <property type="nucleotide sequence ID" value="NZ_JAFBFH010000003.1"/>
</dbReference>
<dbReference type="EMBL" id="JAFBFH010000003">
    <property type="protein sequence ID" value="MBM7713610.1"/>
    <property type="molecule type" value="Genomic_DNA"/>
</dbReference>
<sequence length="282" mass="31717">MKIITEKKEMQQMAKQLQSKGKTIGFVPTMGYLHEGHLTLVRKAKKENDIVVMSIFVNPLQFGPDEDYEAYPRDQKRDERLAETTGVDLLFIPNVSDMYDAELSTKMSVVKRNHALCGNDRPGHFDGVVTVLAKLFHIVMPDKAYFGLKDAQQFAVVAGMVADYDFPVQLIPVETVRDANGLAVSSRNVYLSAREKEQAPCIYKSLLLAKHKIEQGATDVEEIKSAVIDFLKSRTDALIDYVDILSYPELQPLEQIHGRIIIAIAVKFSKARLIDNIIFDVS</sequence>
<dbReference type="NCBIfam" id="TIGR00018">
    <property type="entry name" value="panC"/>
    <property type="match status" value="1"/>
</dbReference>
<dbReference type="InterPro" id="IPR003721">
    <property type="entry name" value="Pantoate_ligase"/>
</dbReference>
<evidence type="ECO:0000256" key="9">
    <source>
        <dbReference type="HAMAP-Rule" id="MF_00158"/>
    </source>
</evidence>
<dbReference type="Proteomes" id="UP000823485">
    <property type="component" value="Unassembled WGS sequence"/>
</dbReference>
<feature type="binding site" evidence="9">
    <location>
        <position position="61"/>
    </location>
    <ligand>
        <name>beta-alanine</name>
        <dbReference type="ChEBI" id="CHEBI:57966"/>
    </ligand>
</feature>
<reference evidence="10 11" key="1">
    <citation type="submission" date="2021-01" db="EMBL/GenBank/DDBJ databases">
        <title>Genomic Encyclopedia of Type Strains, Phase IV (KMG-IV): sequencing the most valuable type-strain genomes for metagenomic binning, comparative biology and taxonomic classification.</title>
        <authorList>
            <person name="Goeker M."/>
        </authorList>
    </citation>
    <scope>NUCLEOTIDE SEQUENCE [LARGE SCALE GENOMIC DNA]</scope>
    <source>
        <strain evidence="10 11">DSM 105453</strain>
    </source>
</reference>
<evidence type="ECO:0000256" key="2">
    <source>
        <dbReference type="ARBA" id="ARBA00009256"/>
    </source>
</evidence>
<keyword evidence="11" id="KW-1185">Reference proteome</keyword>
<name>A0ABS2R2K4_9BACI</name>
<dbReference type="PANTHER" id="PTHR21299">
    <property type="entry name" value="CYTIDYLATE KINASE/PANTOATE-BETA-ALANINE LIGASE"/>
    <property type="match status" value="1"/>
</dbReference>
<evidence type="ECO:0000256" key="4">
    <source>
        <dbReference type="ARBA" id="ARBA00022598"/>
    </source>
</evidence>
<feature type="active site" description="Proton donor" evidence="9">
    <location>
        <position position="37"/>
    </location>
</feature>
<comment type="subcellular location">
    <subcellularLocation>
        <location evidence="9">Cytoplasm</location>
    </subcellularLocation>
</comment>
<dbReference type="InterPro" id="IPR004821">
    <property type="entry name" value="Cyt_trans-like"/>
</dbReference>
<evidence type="ECO:0000256" key="8">
    <source>
        <dbReference type="ARBA" id="ARBA00048258"/>
    </source>
</evidence>
<keyword evidence="7 9" id="KW-0067">ATP-binding</keyword>
<accession>A0ABS2R2K4</accession>
<comment type="miscellaneous">
    <text evidence="9">The reaction proceeds by a bi uni uni bi ping pong mechanism.</text>
</comment>
<dbReference type="SUPFAM" id="SSF52374">
    <property type="entry name" value="Nucleotidylyl transferase"/>
    <property type="match status" value="1"/>
</dbReference>
<evidence type="ECO:0000256" key="1">
    <source>
        <dbReference type="ARBA" id="ARBA00004990"/>
    </source>
</evidence>
<dbReference type="Gene3D" id="3.30.1300.10">
    <property type="entry name" value="Pantoate-beta-alanine ligase, C-terminal domain"/>
    <property type="match status" value="1"/>
</dbReference>
<dbReference type="InterPro" id="IPR014729">
    <property type="entry name" value="Rossmann-like_a/b/a_fold"/>
</dbReference>
<keyword evidence="4 9" id="KW-0436">Ligase</keyword>
<evidence type="ECO:0000256" key="3">
    <source>
        <dbReference type="ARBA" id="ARBA00022490"/>
    </source>
</evidence>
<gene>
    <name evidence="9" type="primary">panC</name>
    <name evidence="10" type="ORF">JOC94_000579</name>
</gene>
<evidence type="ECO:0000256" key="6">
    <source>
        <dbReference type="ARBA" id="ARBA00022741"/>
    </source>
</evidence>
<dbReference type="GO" id="GO:0004592">
    <property type="term" value="F:pantoate-beta-alanine ligase activity"/>
    <property type="evidence" value="ECO:0007669"/>
    <property type="project" value="UniProtKB-EC"/>
</dbReference>
<evidence type="ECO:0000313" key="11">
    <source>
        <dbReference type="Proteomes" id="UP000823485"/>
    </source>
</evidence>
<comment type="caution">
    <text evidence="10">The sequence shown here is derived from an EMBL/GenBank/DDBJ whole genome shotgun (WGS) entry which is preliminary data.</text>
</comment>
<dbReference type="HAMAP" id="MF_00158">
    <property type="entry name" value="PanC"/>
    <property type="match status" value="1"/>
</dbReference>
<comment type="function">
    <text evidence="9">Catalyzes the condensation of pantoate with beta-alanine in an ATP-dependent reaction via a pantoyl-adenylate intermediate.</text>
</comment>
<proteinExistence type="inferred from homology"/>
<dbReference type="Gene3D" id="3.40.50.620">
    <property type="entry name" value="HUPs"/>
    <property type="match status" value="1"/>
</dbReference>
<organism evidence="10 11">
    <name type="scientific">Siminovitchia thermophila</name>
    <dbReference type="NCBI Taxonomy" id="1245522"/>
    <lineage>
        <taxon>Bacteria</taxon>
        <taxon>Bacillati</taxon>
        <taxon>Bacillota</taxon>
        <taxon>Bacilli</taxon>
        <taxon>Bacillales</taxon>
        <taxon>Bacillaceae</taxon>
        <taxon>Siminovitchia</taxon>
    </lineage>
</organism>
<dbReference type="NCBIfam" id="TIGR00125">
    <property type="entry name" value="cyt_tran_rel"/>
    <property type="match status" value="1"/>
</dbReference>
<feature type="binding site" evidence="9">
    <location>
        <position position="153"/>
    </location>
    <ligand>
        <name>(R)-pantoate</name>
        <dbReference type="ChEBI" id="CHEBI:15980"/>
    </ligand>
</feature>
<keyword evidence="5 9" id="KW-0566">Pantothenate biosynthesis</keyword>
<dbReference type="PANTHER" id="PTHR21299:SF1">
    <property type="entry name" value="PANTOATE--BETA-ALANINE LIGASE"/>
    <property type="match status" value="1"/>
</dbReference>
<dbReference type="EC" id="6.3.2.1" evidence="9"/>
<comment type="subunit">
    <text evidence="9">Homodimer.</text>
</comment>
<feature type="binding site" evidence="9">
    <location>
        <position position="176"/>
    </location>
    <ligand>
        <name>ATP</name>
        <dbReference type="ChEBI" id="CHEBI:30616"/>
    </ligand>
</feature>